<dbReference type="InterPro" id="IPR005174">
    <property type="entry name" value="KIB1-4_b-propeller"/>
</dbReference>
<dbReference type="CDD" id="cd09917">
    <property type="entry name" value="F-box_SF"/>
    <property type="match status" value="1"/>
</dbReference>
<evidence type="ECO:0000313" key="2">
    <source>
        <dbReference type="EMBL" id="KAJ4829322.1"/>
    </source>
</evidence>
<dbReference type="Pfam" id="PF03478">
    <property type="entry name" value="Beta-prop_KIB1-4"/>
    <property type="match status" value="1"/>
</dbReference>
<gene>
    <name evidence="2" type="ORF">Tsubulata_015547</name>
</gene>
<dbReference type="EMBL" id="JAKUCV010005921">
    <property type="protein sequence ID" value="KAJ4829322.1"/>
    <property type="molecule type" value="Genomic_DNA"/>
</dbReference>
<feature type="non-terminal residue" evidence="2">
    <location>
        <position position="272"/>
    </location>
</feature>
<feature type="domain" description="KIB1-4 beta-propeller" evidence="1">
    <location>
        <begin position="93"/>
        <end position="258"/>
    </location>
</feature>
<dbReference type="Proteomes" id="UP001141552">
    <property type="component" value="Unassembled WGS sequence"/>
</dbReference>
<keyword evidence="3" id="KW-1185">Reference proteome</keyword>
<evidence type="ECO:0000313" key="3">
    <source>
        <dbReference type="Proteomes" id="UP001141552"/>
    </source>
</evidence>
<organism evidence="2 3">
    <name type="scientific">Turnera subulata</name>
    <dbReference type="NCBI Taxonomy" id="218843"/>
    <lineage>
        <taxon>Eukaryota</taxon>
        <taxon>Viridiplantae</taxon>
        <taxon>Streptophyta</taxon>
        <taxon>Embryophyta</taxon>
        <taxon>Tracheophyta</taxon>
        <taxon>Spermatophyta</taxon>
        <taxon>Magnoliopsida</taxon>
        <taxon>eudicotyledons</taxon>
        <taxon>Gunneridae</taxon>
        <taxon>Pentapetalae</taxon>
        <taxon>rosids</taxon>
        <taxon>fabids</taxon>
        <taxon>Malpighiales</taxon>
        <taxon>Passifloraceae</taxon>
        <taxon>Turnera</taxon>
    </lineage>
</organism>
<reference evidence="2" key="1">
    <citation type="submission" date="2022-02" db="EMBL/GenBank/DDBJ databases">
        <authorList>
            <person name="Henning P.M."/>
            <person name="McCubbin A.G."/>
            <person name="Shore J.S."/>
        </authorList>
    </citation>
    <scope>NUCLEOTIDE SEQUENCE</scope>
    <source>
        <strain evidence="2">F60SS</strain>
        <tissue evidence="2">Leaves</tissue>
    </source>
</reference>
<comment type="caution">
    <text evidence="2">The sequence shown here is derived from an EMBL/GenBank/DDBJ whole genome shotgun (WGS) entry which is preliminary data.</text>
</comment>
<reference evidence="2" key="2">
    <citation type="journal article" date="2023" name="Plants (Basel)">
        <title>Annotation of the Turnera subulata (Passifloraceae) Draft Genome Reveals the S-Locus Evolved after the Divergence of Turneroideae from Passifloroideae in a Stepwise Manner.</title>
        <authorList>
            <person name="Henning P.M."/>
            <person name="Roalson E.H."/>
            <person name="Mir W."/>
            <person name="McCubbin A.G."/>
            <person name="Shore J.S."/>
        </authorList>
    </citation>
    <scope>NUCLEOTIDE SEQUENCE</scope>
    <source>
        <strain evidence="2">F60SS</strain>
    </source>
</reference>
<dbReference type="EMBL" id="JAKUCV010005921">
    <property type="protein sequence ID" value="KAJ4829321.1"/>
    <property type="molecule type" value="Genomic_DNA"/>
</dbReference>
<evidence type="ECO:0000259" key="1">
    <source>
        <dbReference type="Pfam" id="PF03478"/>
    </source>
</evidence>
<name>A0A9Q0J604_9ROSI</name>
<dbReference type="PANTHER" id="PTHR33127">
    <property type="entry name" value="TRANSMEMBRANE PROTEIN"/>
    <property type="match status" value="1"/>
</dbReference>
<dbReference type="PANTHER" id="PTHR33127:SF5">
    <property type="entry name" value="TRANSMEMBRANE PROTEIN"/>
    <property type="match status" value="1"/>
</dbReference>
<dbReference type="AlphaFoldDB" id="A0A9Q0J604"/>
<sequence length="272" mass="31148">MMTMLAAKGDKGDEEIRDWSSLPELILNILKKDHYYYLKDVCAFRGVCKAWNSIPPPPPKDHLNFIEGLPKLLHIGMDRLLIKFYEPILCRTITKSIPEMGCGRVISHSKDGWLLMAHHRKFDMFFFINPYTRENIQLPRLPENIFVDGISFSSIPTSPDCMIVGVVAEARGPRFVYISRGEDDWHISPYKRPWKTEIVVCSSIIHNGRFYFMVGDGSVLVYDPRQERNNALQSVKRPCTSIEKGYLVVCDGELLAVVVLGSNLPQDDITEW</sequence>
<accession>A0A9Q0J604</accession>
<dbReference type="OrthoDB" id="1863935at2759"/>
<protein>
    <recommendedName>
        <fullName evidence="1">KIB1-4 beta-propeller domain-containing protein</fullName>
    </recommendedName>
</protein>
<proteinExistence type="predicted"/>